<dbReference type="SUPFAM" id="SSF46689">
    <property type="entry name" value="Homeodomain-like"/>
    <property type="match status" value="2"/>
</dbReference>
<sequence>MKRNSLKADGMDVVHVVGNQEASGNETKPVANFDGFSVVVQRTDYVRHSVWRSGRLVFHGGHASGSMAIMDVEENWSCRPESAFDNVRFNISSAGLRDFALEQGRVPFALLRIEDGPVDPVLKGLAETFVPLVSNNSPHRKLLIDHLAEAVKAHVACRYGGIALTERKGGLSAKHLDLATQYFVSCVDREVVIDEIASLCGLSVGYFIRAFKRSTGLTPYQWLLDYRVRKAQNMLRQGIPLAQIALECSFADQGHFSRVFKAKFGVSPAAWRDRIR</sequence>
<name>A0ABS7LK42_9HYPH</name>
<keyword evidence="1" id="KW-0805">Transcription regulation</keyword>
<dbReference type="InterPro" id="IPR050204">
    <property type="entry name" value="AraC_XylS_family_regulators"/>
</dbReference>
<dbReference type="Proteomes" id="UP000720124">
    <property type="component" value="Unassembled WGS sequence"/>
</dbReference>
<dbReference type="Gene3D" id="1.10.10.60">
    <property type="entry name" value="Homeodomain-like"/>
    <property type="match status" value="2"/>
</dbReference>
<organism evidence="5 6">
    <name type="scientific">Rhizobium bangladeshense</name>
    <dbReference type="NCBI Taxonomy" id="1138189"/>
    <lineage>
        <taxon>Bacteria</taxon>
        <taxon>Pseudomonadati</taxon>
        <taxon>Pseudomonadota</taxon>
        <taxon>Alphaproteobacteria</taxon>
        <taxon>Hyphomicrobiales</taxon>
        <taxon>Rhizobiaceae</taxon>
        <taxon>Rhizobium/Agrobacterium group</taxon>
        <taxon>Rhizobium</taxon>
    </lineage>
</organism>
<accession>A0ABS7LK42</accession>
<evidence type="ECO:0000313" key="6">
    <source>
        <dbReference type="Proteomes" id="UP000720124"/>
    </source>
</evidence>
<dbReference type="PRINTS" id="PR00032">
    <property type="entry name" value="HTHARAC"/>
</dbReference>
<reference evidence="5 6" key="1">
    <citation type="submission" date="2020-06" db="EMBL/GenBank/DDBJ databases">
        <title>Global-level population genomics: horizontal gene transfer, symbiosis and evolution in Rhizobia.</title>
        <authorList>
            <person name="Gai Y."/>
        </authorList>
    </citation>
    <scope>NUCLEOTIDE SEQUENCE [LARGE SCALE GENOMIC DNA]</scope>
    <source>
        <strain evidence="5 6">PLR6_1b</strain>
    </source>
</reference>
<evidence type="ECO:0000256" key="1">
    <source>
        <dbReference type="ARBA" id="ARBA00023015"/>
    </source>
</evidence>
<protein>
    <submittedName>
        <fullName evidence="5">Helix-turn-helix transcriptional regulator</fullName>
    </submittedName>
</protein>
<dbReference type="SMART" id="SM00342">
    <property type="entry name" value="HTH_ARAC"/>
    <property type="match status" value="1"/>
</dbReference>
<dbReference type="PANTHER" id="PTHR46796:SF14">
    <property type="entry name" value="TRANSCRIPTIONAL REGULATORY PROTEIN"/>
    <property type="match status" value="1"/>
</dbReference>
<keyword evidence="6" id="KW-1185">Reference proteome</keyword>
<dbReference type="InterPro" id="IPR018060">
    <property type="entry name" value="HTH_AraC"/>
</dbReference>
<feature type="domain" description="HTH araC/xylS-type" evidence="4">
    <location>
        <begin position="177"/>
        <end position="274"/>
    </location>
</feature>
<proteinExistence type="predicted"/>
<evidence type="ECO:0000313" key="5">
    <source>
        <dbReference type="EMBL" id="MBY3591386.1"/>
    </source>
</evidence>
<gene>
    <name evidence="5" type="ORF">HJA87_16140</name>
</gene>
<evidence type="ECO:0000259" key="4">
    <source>
        <dbReference type="PROSITE" id="PS01124"/>
    </source>
</evidence>
<dbReference type="PROSITE" id="PS01124">
    <property type="entry name" value="HTH_ARAC_FAMILY_2"/>
    <property type="match status" value="1"/>
</dbReference>
<dbReference type="PANTHER" id="PTHR46796">
    <property type="entry name" value="HTH-TYPE TRANSCRIPTIONAL ACTIVATOR RHAS-RELATED"/>
    <property type="match status" value="1"/>
</dbReference>
<evidence type="ECO:0000256" key="2">
    <source>
        <dbReference type="ARBA" id="ARBA00023125"/>
    </source>
</evidence>
<dbReference type="RefSeq" id="WP_222012343.1">
    <property type="nucleotide sequence ID" value="NZ_JABTXI010000005.1"/>
</dbReference>
<comment type="caution">
    <text evidence="5">The sequence shown here is derived from an EMBL/GenBank/DDBJ whole genome shotgun (WGS) entry which is preliminary data.</text>
</comment>
<keyword evidence="2" id="KW-0238">DNA-binding</keyword>
<dbReference type="InterPro" id="IPR020449">
    <property type="entry name" value="Tscrpt_reg_AraC-type_HTH"/>
</dbReference>
<dbReference type="Pfam" id="PF12833">
    <property type="entry name" value="HTH_18"/>
    <property type="match status" value="1"/>
</dbReference>
<dbReference type="InterPro" id="IPR009057">
    <property type="entry name" value="Homeodomain-like_sf"/>
</dbReference>
<dbReference type="EMBL" id="JABTXI010000005">
    <property type="protein sequence ID" value="MBY3591386.1"/>
    <property type="molecule type" value="Genomic_DNA"/>
</dbReference>
<keyword evidence="3" id="KW-0804">Transcription</keyword>
<evidence type="ECO:0000256" key="3">
    <source>
        <dbReference type="ARBA" id="ARBA00023163"/>
    </source>
</evidence>